<protein>
    <recommendedName>
        <fullName evidence="3">PX domain-containing protein</fullName>
    </recommendedName>
</protein>
<name>A0A976IAS3_BRELC</name>
<reference evidence="1 2" key="1">
    <citation type="journal article" date="2021" name="Genome Biol.">
        <title>AFLAP: assembly-free linkage analysis pipeline using k-mers from genome sequencing data.</title>
        <authorList>
            <person name="Fletcher K."/>
            <person name="Zhang L."/>
            <person name="Gil J."/>
            <person name="Han R."/>
            <person name="Cavanaugh K."/>
            <person name="Michelmore R."/>
        </authorList>
    </citation>
    <scope>NUCLEOTIDE SEQUENCE [LARGE SCALE GENOMIC DNA]</scope>
    <source>
        <strain evidence="1 2">SF5</strain>
    </source>
</reference>
<proteinExistence type="predicted"/>
<evidence type="ECO:0000313" key="1">
    <source>
        <dbReference type="EMBL" id="TDH65235.1"/>
    </source>
</evidence>
<gene>
    <name evidence="1" type="ORF">CCR75_006067</name>
</gene>
<dbReference type="RefSeq" id="XP_067814734.1">
    <property type="nucleotide sequence ID" value="XM_067964139.1"/>
</dbReference>
<accession>A0A976IAS3</accession>
<dbReference type="GeneID" id="94349810"/>
<dbReference type="InterPro" id="IPR036871">
    <property type="entry name" value="PX_dom_sf"/>
</dbReference>
<evidence type="ECO:0008006" key="3">
    <source>
        <dbReference type="Google" id="ProtNLM"/>
    </source>
</evidence>
<keyword evidence="2" id="KW-1185">Reference proteome</keyword>
<evidence type="ECO:0000313" key="2">
    <source>
        <dbReference type="Proteomes" id="UP000294530"/>
    </source>
</evidence>
<dbReference type="SUPFAM" id="SSF64268">
    <property type="entry name" value="PX domain"/>
    <property type="match status" value="1"/>
</dbReference>
<dbReference type="EMBL" id="SHOA02000220">
    <property type="protein sequence ID" value="TDH65235.1"/>
    <property type="molecule type" value="Genomic_DNA"/>
</dbReference>
<dbReference type="KEGG" id="blac:94349810"/>
<comment type="caution">
    <text evidence="1">The sequence shown here is derived from an EMBL/GenBank/DDBJ whole genome shotgun (WGS) entry which is preliminary data.</text>
</comment>
<organism evidence="1 2">
    <name type="scientific">Bremia lactucae</name>
    <name type="common">Lettuce downy mildew</name>
    <dbReference type="NCBI Taxonomy" id="4779"/>
    <lineage>
        <taxon>Eukaryota</taxon>
        <taxon>Sar</taxon>
        <taxon>Stramenopiles</taxon>
        <taxon>Oomycota</taxon>
        <taxon>Peronosporomycetes</taxon>
        <taxon>Peronosporales</taxon>
        <taxon>Peronosporaceae</taxon>
        <taxon>Bremia</taxon>
    </lineage>
</organism>
<dbReference type="Proteomes" id="UP000294530">
    <property type="component" value="Unassembled WGS sequence"/>
</dbReference>
<sequence length="97" mass="11409">MVLYTVMRRYTDFRQLYTYLVERRLSIAGSATSISKRWMNFTSETGAIPSSCRRTSGVAWSVAFLRRFFVQTLKSLLRPARVLCCHEYRTIHRLLLP</sequence>
<dbReference type="AlphaFoldDB" id="A0A976IAS3"/>
<dbReference type="GO" id="GO:0035091">
    <property type="term" value="F:phosphatidylinositol binding"/>
    <property type="evidence" value="ECO:0007669"/>
    <property type="project" value="InterPro"/>
</dbReference>